<proteinExistence type="predicted"/>
<dbReference type="EMBL" id="OC861672">
    <property type="protein sequence ID" value="CAD7629636.1"/>
    <property type="molecule type" value="Genomic_DNA"/>
</dbReference>
<evidence type="ECO:0000313" key="1">
    <source>
        <dbReference type="EMBL" id="CAD7629636.1"/>
    </source>
</evidence>
<sequence length="469" mass="53498">MNTETQKKLILFALRNGSENISSCLLLAQHLKDNGYQIVVSVDKTCKQYADNSGLQLEVMDAQHPVINPKLIDLNSLNADPIDKIKNICRKNIVDKFAFVKQCEEFNEKLVALHRPDLIIVESTIGSPALTNTDTPWVWLNFGPPNLCRNDARIPPGWSGLSKSRPNDWPEFIRKRDQLLGDVKYEMNLWCESLGAPELPHHTFHPHSPHLNIYVYPTELDYQSLRDTWETKTWMQINCLVESRPLKKFTIPDKLRSLPGKLVYISMGEYASLELMRRMTSLLAESQHRFIVSKGVFHSQYELPANMWGKEDVPLDDVIMSVDLILTCGDTKTIAEAFFYGKPVIVLPIIGEQLDNRNRFKELGFGWGLDPFDCNKATLLCMINHTLADVSIPRRLALISNVLQTSESCKQISDRIGRILNLIPEEVVEEVKEAPLVRLWEEPKPIYSEPKPIYSEPKPIYTFIGGTEA</sequence>
<dbReference type="OrthoDB" id="10337927at2759"/>
<evidence type="ECO:0008006" key="3">
    <source>
        <dbReference type="Google" id="ProtNLM"/>
    </source>
</evidence>
<keyword evidence="2" id="KW-1185">Reference proteome</keyword>
<gene>
    <name evidence="1" type="ORF">OSB1V03_LOCUS10051</name>
</gene>
<organism evidence="1">
    <name type="scientific">Medioppia subpectinata</name>
    <dbReference type="NCBI Taxonomy" id="1979941"/>
    <lineage>
        <taxon>Eukaryota</taxon>
        <taxon>Metazoa</taxon>
        <taxon>Ecdysozoa</taxon>
        <taxon>Arthropoda</taxon>
        <taxon>Chelicerata</taxon>
        <taxon>Arachnida</taxon>
        <taxon>Acari</taxon>
        <taxon>Acariformes</taxon>
        <taxon>Sarcoptiformes</taxon>
        <taxon>Oribatida</taxon>
        <taxon>Brachypylina</taxon>
        <taxon>Oppioidea</taxon>
        <taxon>Oppiidae</taxon>
        <taxon>Medioppia</taxon>
    </lineage>
</organism>
<protein>
    <recommendedName>
        <fullName evidence="3">UDP-glycosyltransferase</fullName>
    </recommendedName>
</protein>
<dbReference type="AlphaFoldDB" id="A0A7R9KWL3"/>
<dbReference type="SUPFAM" id="SSF53756">
    <property type="entry name" value="UDP-Glycosyltransferase/glycogen phosphorylase"/>
    <property type="match status" value="1"/>
</dbReference>
<evidence type="ECO:0000313" key="2">
    <source>
        <dbReference type="Proteomes" id="UP000759131"/>
    </source>
</evidence>
<reference evidence="1" key="1">
    <citation type="submission" date="2020-11" db="EMBL/GenBank/DDBJ databases">
        <authorList>
            <person name="Tran Van P."/>
        </authorList>
    </citation>
    <scope>NUCLEOTIDE SEQUENCE</scope>
</reference>
<dbReference type="Gene3D" id="3.40.50.2000">
    <property type="entry name" value="Glycogen Phosphorylase B"/>
    <property type="match status" value="2"/>
</dbReference>
<dbReference type="EMBL" id="CAJPIZ010007097">
    <property type="protein sequence ID" value="CAG2110066.1"/>
    <property type="molecule type" value="Genomic_DNA"/>
</dbReference>
<name>A0A7R9KWL3_9ACAR</name>
<dbReference type="Proteomes" id="UP000759131">
    <property type="component" value="Unassembled WGS sequence"/>
</dbReference>
<accession>A0A7R9KWL3</accession>